<evidence type="ECO:0000313" key="1">
    <source>
        <dbReference type="EMBL" id="QJI03089.1"/>
    </source>
</evidence>
<dbReference type="AlphaFoldDB" id="A0A6M3XYQ1"/>
<accession>A0A6M3XYQ1</accession>
<protein>
    <submittedName>
        <fullName evidence="1">Uncharacterized protein</fullName>
    </submittedName>
</protein>
<proteinExistence type="predicted"/>
<reference evidence="1" key="1">
    <citation type="submission" date="2020-03" db="EMBL/GenBank/DDBJ databases">
        <title>The deep terrestrial virosphere.</title>
        <authorList>
            <person name="Holmfeldt K."/>
            <person name="Nilsson E."/>
            <person name="Simone D."/>
            <person name="Lopez-Fernandez M."/>
            <person name="Wu X."/>
            <person name="de Brujin I."/>
            <person name="Lundin D."/>
            <person name="Andersson A."/>
            <person name="Bertilsson S."/>
            <person name="Dopson M."/>
        </authorList>
    </citation>
    <scope>NUCLEOTIDE SEQUENCE</scope>
    <source>
        <strain evidence="1">TM448B04039</strain>
    </source>
</reference>
<name>A0A6M3XYQ1_9ZZZZ</name>
<organism evidence="1">
    <name type="scientific">viral metagenome</name>
    <dbReference type="NCBI Taxonomy" id="1070528"/>
    <lineage>
        <taxon>unclassified sequences</taxon>
        <taxon>metagenomes</taxon>
        <taxon>organismal metagenomes</taxon>
    </lineage>
</organism>
<gene>
    <name evidence="1" type="ORF">TM448B04039_0007</name>
</gene>
<sequence>MTEVEKSVRHRINVSISVKGIKTYDCTVDMLNASMEEALIESDKLVAELDKRYPVQVEEAKEFKK</sequence>
<dbReference type="EMBL" id="MT145057">
    <property type="protein sequence ID" value="QJI03089.1"/>
    <property type="molecule type" value="Genomic_DNA"/>
</dbReference>